<evidence type="ECO:0000256" key="5">
    <source>
        <dbReference type="ARBA" id="ARBA00022676"/>
    </source>
</evidence>
<dbReference type="Gene3D" id="3.20.20.80">
    <property type="entry name" value="Glycosidases"/>
    <property type="match status" value="1"/>
</dbReference>
<evidence type="ECO:0000313" key="12">
    <source>
        <dbReference type="EMBL" id="SLN67765.1"/>
    </source>
</evidence>
<reference evidence="12 13" key="1">
    <citation type="submission" date="2017-03" db="EMBL/GenBank/DDBJ databases">
        <authorList>
            <person name="Afonso C.L."/>
            <person name="Miller P.J."/>
            <person name="Scott M.A."/>
            <person name="Spackman E."/>
            <person name="Goraichik I."/>
            <person name="Dimitrov K.M."/>
            <person name="Suarez D.L."/>
            <person name="Swayne D.E."/>
        </authorList>
    </citation>
    <scope>NUCLEOTIDE SEQUENCE [LARGE SCALE GENOMIC DNA]</scope>
    <source>
        <strain evidence="12 13">CECT 8367</strain>
    </source>
</reference>
<dbReference type="EMBL" id="PYGB01000017">
    <property type="protein sequence ID" value="PSK81170.1"/>
    <property type="molecule type" value="Genomic_DNA"/>
</dbReference>
<keyword evidence="5 10" id="KW-0328">Glycosyltransferase</keyword>
<dbReference type="SUPFAM" id="SSF51445">
    <property type="entry name" value="(Trans)glycosidases"/>
    <property type="match status" value="1"/>
</dbReference>
<evidence type="ECO:0000256" key="9">
    <source>
        <dbReference type="ARBA" id="ARBA00031501"/>
    </source>
</evidence>
<dbReference type="InterPro" id="IPR017853">
    <property type="entry name" value="GH"/>
</dbReference>
<dbReference type="RefSeq" id="WP_085897694.1">
    <property type="nucleotide sequence ID" value="NZ_FWFY01000014.1"/>
</dbReference>
<evidence type="ECO:0000256" key="6">
    <source>
        <dbReference type="ARBA" id="ARBA00022679"/>
    </source>
</evidence>
<keyword evidence="14" id="KW-1185">Reference proteome</keyword>
<dbReference type="Proteomes" id="UP000240624">
    <property type="component" value="Unassembled WGS sequence"/>
</dbReference>
<evidence type="ECO:0000256" key="2">
    <source>
        <dbReference type="ARBA" id="ARBA00005684"/>
    </source>
</evidence>
<evidence type="ECO:0000256" key="3">
    <source>
        <dbReference type="ARBA" id="ARBA00012560"/>
    </source>
</evidence>
<evidence type="ECO:0000256" key="7">
    <source>
        <dbReference type="ARBA" id="ARBA00023277"/>
    </source>
</evidence>
<evidence type="ECO:0000313" key="11">
    <source>
        <dbReference type="EMBL" id="PSK81170.1"/>
    </source>
</evidence>
<reference evidence="11 14" key="2">
    <citation type="submission" date="2018-03" db="EMBL/GenBank/DDBJ databases">
        <title>Genomic Encyclopedia of Archaeal and Bacterial Type Strains, Phase II (KMG-II): from individual species to whole genera.</title>
        <authorList>
            <person name="Goeker M."/>
        </authorList>
    </citation>
    <scope>NUCLEOTIDE SEQUENCE [LARGE SCALE GENOMIC DNA]</scope>
    <source>
        <strain evidence="11 14">DSM 29956</strain>
    </source>
</reference>
<sequence length="604" mass="66871">MTDLADLCRHHGITTEYDDPHGEGSRPVPEATLRLILRKIGVDPDGAPEGPAAPQEMQVPEDGICHFPDWLDRAPSWGIFCQLYELRSARNHGIGDFRDLAEMARIAGRAGADFLGVNPLHALFLGDPDRRSPFFPSTRSFLNPVYIALDDLPGHEAGDLDGEALRAGDLVDYDAVVPAKLKALRAAFDRQPFDDDEADFEDFVKRGAEPLRRHALFEALSLAMVAEGHGSGWKGWPEALRDADSPEVAAFADRNAEEIRFHLWLQWRATRQLDEAQACALEAGMRIGLYLDLAVGEAPDGSASWSGGEVQMTGLAVGAPPDVFAAEGQYWGLSAFNPGTLRKLDFAPFRDMIGAQLAHAGALRIDHAMALWQLFLIPEGEPASAGAHLRYPFSDLLRVLAQQSRAQNAVVIGEDLGFVPPGFREAMQAANILSYSILYFEKEDDRFRAPQEYSPTALACLSTHDLPVLERWWAGEDIALRRKLGLVGEEDSDAHEKGRARERRALLDAMRRAGALRGRLPRQKEMPREVLVAAYRYLARSRAALVGVRLADMVGPQAPTNMPGTVDDYPNWRPRAPIDLSRIATHPDFRAVTSMMRRERRRDA</sequence>
<dbReference type="GO" id="GO:0005975">
    <property type="term" value="P:carbohydrate metabolic process"/>
    <property type="evidence" value="ECO:0007669"/>
    <property type="project" value="InterPro"/>
</dbReference>
<dbReference type="GO" id="GO:0004134">
    <property type="term" value="F:4-alpha-glucanotransferase activity"/>
    <property type="evidence" value="ECO:0007669"/>
    <property type="project" value="UniProtKB-EC"/>
</dbReference>
<evidence type="ECO:0000313" key="13">
    <source>
        <dbReference type="Proteomes" id="UP000193495"/>
    </source>
</evidence>
<evidence type="ECO:0000256" key="4">
    <source>
        <dbReference type="ARBA" id="ARBA00020295"/>
    </source>
</evidence>
<evidence type="ECO:0000256" key="10">
    <source>
        <dbReference type="RuleBase" id="RU361207"/>
    </source>
</evidence>
<dbReference type="EC" id="2.4.1.25" evidence="3 10"/>
<organism evidence="12 13">
    <name type="scientific">Limimaricola soesokkakensis</name>
    <dbReference type="NCBI Taxonomy" id="1343159"/>
    <lineage>
        <taxon>Bacteria</taxon>
        <taxon>Pseudomonadati</taxon>
        <taxon>Pseudomonadota</taxon>
        <taxon>Alphaproteobacteria</taxon>
        <taxon>Rhodobacterales</taxon>
        <taxon>Paracoccaceae</taxon>
        <taxon>Limimaricola</taxon>
    </lineage>
</organism>
<comment type="catalytic activity">
    <reaction evidence="1 10">
        <text>Transfers a segment of a (1-&gt;4)-alpha-D-glucan to a new position in an acceptor, which may be glucose or a (1-&gt;4)-alpha-D-glucan.</text>
        <dbReference type="EC" id="2.4.1.25"/>
    </reaction>
</comment>
<gene>
    <name evidence="12" type="primary">malQ</name>
    <name evidence="11" type="ORF">CLV79_1175</name>
    <name evidence="12" type="ORF">LOS8367_03384</name>
</gene>
<keyword evidence="7 10" id="KW-0119">Carbohydrate metabolism</keyword>
<dbReference type="PANTHER" id="PTHR32438:SF5">
    <property type="entry name" value="4-ALPHA-GLUCANOTRANSFERASE DPE1, CHLOROPLASTIC_AMYLOPLASTIC"/>
    <property type="match status" value="1"/>
</dbReference>
<evidence type="ECO:0000256" key="8">
    <source>
        <dbReference type="ARBA" id="ARBA00031423"/>
    </source>
</evidence>
<dbReference type="AlphaFoldDB" id="A0A1X7A1Q0"/>
<dbReference type="EMBL" id="FWFY01000014">
    <property type="protein sequence ID" value="SLN67765.1"/>
    <property type="molecule type" value="Genomic_DNA"/>
</dbReference>
<protein>
    <recommendedName>
        <fullName evidence="4 10">4-alpha-glucanotransferase</fullName>
        <ecNumber evidence="3 10">2.4.1.25</ecNumber>
    </recommendedName>
    <alternativeName>
        <fullName evidence="8 10">Amylomaltase</fullName>
    </alternativeName>
    <alternativeName>
        <fullName evidence="9 10">Disproportionating enzyme</fullName>
    </alternativeName>
</protein>
<dbReference type="NCBIfam" id="TIGR00217">
    <property type="entry name" value="malQ"/>
    <property type="match status" value="1"/>
</dbReference>
<dbReference type="PANTHER" id="PTHR32438">
    <property type="entry name" value="4-ALPHA-GLUCANOTRANSFERASE DPE1, CHLOROPLASTIC/AMYLOPLASTIC"/>
    <property type="match status" value="1"/>
</dbReference>
<dbReference type="Proteomes" id="UP000193495">
    <property type="component" value="Unassembled WGS sequence"/>
</dbReference>
<dbReference type="Pfam" id="PF02446">
    <property type="entry name" value="Glyco_hydro_77"/>
    <property type="match status" value="1"/>
</dbReference>
<dbReference type="OrthoDB" id="9763489at2"/>
<accession>A0A1X7A1Q0</accession>
<keyword evidence="6 10" id="KW-0808">Transferase</keyword>
<evidence type="ECO:0000256" key="1">
    <source>
        <dbReference type="ARBA" id="ARBA00000439"/>
    </source>
</evidence>
<proteinExistence type="inferred from homology"/>
<dbReference type="InterPro" id="IPR003385">
    <property type="entry name" value="Glyco_hydro_77"/>
</dbReference>
<comment type="similarity">
    <text evidence="2 10">Belongs to the disproportionating enzyme family.</text>
</comment>
<name>A0A1X7A1Q0_9RHOB</name>
<evidence type="ECO:0000313" key="14">
    <source>
        <dbReference type="Proteomes" id="UP000240624"/>
    </source>
</evidence>